<dbReference type="Proteomes" id="UP001148737">
    <property type="component" value="Unassembled WGS sequence"/>
</dbReference>
<sequence>MVLGDNKGTARYVSSGFWSKMNDEINAIRAETQRLTDDDDESDYDESPMETPDPLSNLIDHHAFILGYRSVDVDLIKLHPLPSHATFLWSVFQENVEPLVKIIHVPTVDALLREARKDASSLSPENEALIFVIYFSAITALEPEEVQTNFGADKFVLLARYRFAVEQALAKANFLNTSDITVLQAFTLFLLVGRRHDDSRFCWSLTSLAVRLAQGMGLHRDGTHFDLTPFETEMRRRVWWGLVTLDLRSGEELGTDMVIPDGGYDTHLPLNINDTDISKDSKEFPEPREGRSDCAVAVVRYEICAMARRIHCASSALALRSDKSSIAEKEQMLIEVYQRIEDKFLRHVVDEMDPLYWVVAMITRVIMAKTCLVIYHPLLFPGAEEQLSNEVRQRLYVAAIEIIECNHKLGTDPRCKQYRWLFKTYTTWHAISYVLVETCRRPWTPLVERAWHAVTGYEGDPVELAKKADHAAVFLPLRKLFARARRHRVAEIAKLRTNPDEARRLDFAERMDPEPARFGPVPGAEHIMDQARERWRLLVKPEGTSPSPWMSSKAAGGSGNTVPTEESSQSVPTPIDTSTVAGLPMQTGQTPSANDVNYAMNFVDVLMNQNNVPVSEFWDITNMSPAAGGLDMATQQALQNPGLGLQPAKDASGQPLLWADPFTAGGIKLDDVLADDAEMGEDFNWQDWSQSIRGLELGAAQPQPQNPNQRWQ</sequence>
<evidence type="ECO:0000313" key="2">
    <source>
        <dbReference type="Proteomes" id="UP001148737"/>
    </source>
</evidence>
<proteinExistence type="predicted"/>
<protein>
    <submittedName>
        <fullName evidence="1">Uncharacterized protein</fullName>
    </submittedName>
</protein>
<keyword evidence="2" id="KW-1185">Reference proteome</keyword>
<accession>A0ACC1QQ45</accession>
<name>A0ACC1QQ45_9HYPO</name>
<dbReference type="EMBL" id="JANAKD010000805">
    <property type="protein sequence ID" value="KAJ3488117.1"/>
    <property type="molecule type" value="Genomic_DNA"/>
</dbReference>
<reference evidence="1" key="1">
    <citation type="submission" date="2022-07" db="EMBL/GenBank/DDBJ databases">
        <title>Genome Sequence of Lecanicillium saksenae.</title>
        <authorList>
            <person name="Buettner E."/>
        </authorList>
    </citation>
    <scope>NUCLEOTIDE SEQUENCE</scope>
    <source>
        <strain evidence="1">VT-O1</strain>
    </source>
</reference>
<organism evidence="1 2">
    <name type="scientific">Lecanicillium saksenae</name>
    <dbReference type="NCBI Taxonomy" id="468837"/>
    <lineage>
        <taxon>Eukaryota</taxon>
        <taxon>Fungi</taxon>
        <taxon>Dikarya</taxon>
        <taxon>Ascomycota</taxon>
        <taxon>Pezizomycotina</taxon>
        <taxon>Sordariomycetes</taxon>
        <taxon>Hypocreomycetidae</taxon>
        <taxon>Hypocreales</taxon>
        <taxon>Cordycipitaceae</taxon>
        <taxon>Lecanicillium</taxon>
    </lineage>
</organism>
<comment type="caution">
    <text evidence="1">The sequence shown here is derived from an EMBL/GenBank/DDBJ whole genome shotgun (WGS) entry which is preliminary data.</text>
</comment>
<gene>
    <name evidence="1" type="ORF">NLG97_g6262</name>
</gene>
<evidence type="ECO:0000313" key="1">
    <source>
        <dbReference type="EMBL" id="KAJ3488117.1"/>
    </source>
</evidence>